<reference evidence="1" key="1">
    <citation type="submission" date="2023-10" db="EMBL/GenBank/DDBJ databases">
        <title>Genome assembly of Pristionchus species.</title>
        <authorList>
            <person name="Yoshida K."/>
            <person name="Sommer R.J."/>
        </authorList>
    </citation>
    <scope>NUCLEOTIDE SEQUENCE</scope>
    <source>
        <strain evidence="1">RS5133</strain>
    </source>
</reference>
<accession>A0AAV5WFR2</accession>
<comment type="caution">
    <text evidence="1">The sequence shown here is derived from an EMBL/GenBank/DDBJ whole genome shotgun (WGS) entry which is preliminary data.</text>
</comment>
<evidence type="ECO:0000313" key="1">
    <source>
        <dbReference type="EMBL" id="GMT30333.1"/>
    </source>
</evidence>
<dbReference type="SUPFAM" id="SSF56436">
    <property type="entry name" value="C-type lectin-like"/>
    <property type="match status" value="1"/>
</dbReference>
<feature type="non-terminal residue" evidence="1">
    <location>
        <position position="99"/>
    </location>
</feature>
<keyword evidence="2" id="KW-1185">Reference proteome</keyword>
<name>A0AAV5WFR2_9BILA</name>
<dbReference type="Gene3D" id="3.10.100.10">
    <property type="entry name" value="Mannose-Binding Protein A, subunit A"/>
    <property type="match status" value="1"/>
</dbReference>
<protein>
    <recommendedName>
        <fullName evidence="3">C-type lectin</fullName>
    </recommendedName>
</protein>
<proteinExistence type="predicted"/>
<gene>
    <name evidence="1" type="ORF">PFISCL1PPCAC_21630</name>
</gene>
<dbReference type="Proteomes" id="UP001432322">
    <property type="component" value="Unassembled WGS sequence"/>
</dbReference>
<dbReference type="InterPro" id="IPR016187">
    <property type="entry name" value="CTDL_fold"/>
</dbReference>
<evidence type="ECO:0008006" key="3">
    <source>
        <dbReference type="Google" id="ProtNLM"/>
    </source>
</evidence>
<sequence length="99" mass="11176">KKDGAFLPIIRSDEENTMFNGIIASFIDLLQNPALILGMVCNSSTRRLEWMDGSEITFTKNNVNVNIDCVADGQPIASFPSQDSWYAYPTTESYYWTIL</sequence>
<dbReference type="EMBL" id="BTSY01000005">
    <property type="protein sequence ID" value="GMT30333.1"/>
    <property type="molecule type" value="Genomic_DNA"/>
</dbReference>
<evidence type="ECO:0000313" key="2">
    <source>
        <dbReference type="Proteomes" id="UP001432322"/>
    </source>
</evidence>
<dbReference type="InterPro" id="IPR016186">
    <property type="entry name" value="C-type_lectin-like/link_sf"/>
</dbReference>
<dbReference type="AlphaFoldDB" id="A0AAV5WFR2"/>
<organism evidence="1 2">
    <name type="scientific">Pristionchus fissidentatus</name>
    <dbReference type="NCBI Taxonomy" id="1538716"/>
    <lineage>
        <taxon>Eukaryota</taxon>
        <taxon>Metazoa</taxon>
        <taxon>Ecdysozoa</taxon>
        <taxon>Nematoda</taxon>
        <taxon>Chromadorea</taxon>
        <taxon>Rhabditida</taxon>
        <taxon>Rhabditina</taxon>
        <taxon>Diplogasteromorpha</taxon>
        <taxon>Diplogasteroidea</taxon>
        <taxon>Neodiplogasteridae</taxon>
        <taxon>Pristionchus</taxon>
    </lineage>
</organism>
<dbReference type="CDD" id="cd00037">
    <property type="entry name" value="CLECT"/>
    <property type="match status" value="1"/>
</dbReference>
<feature type="non-terminal residue" evidence="1">
    <location>
        <position position="1"/>
    </location>
</feature>